<dbReference type="EMBL" id="AP028916">
    <property type="protein sequence ID" value="BES97557.1"/>
    <property type="molecule type" value="Genomic_DNA"/>
</dbReference>
<proteinExistence type="predicted"/>
<feature type="compositionally biased region" description="Gly residues" evidence="1">
    <location>
        <begin position="14"/>
        <end position="24"/>
    </location>
</feature>
<reference evidence="2 3" key="1">
    <citation type="submission" date="2023-09" db="EMBL/GenBank/DDBJ databases">
        <title>Nesidiocoris tenuis whole genome shotgun sequence.</title>
        <authorList>
            <person name="Shibata T."/>
            <person name="Shimoda M."/>
            <person name="Kobayashi T."/>
            <person name="Uehara T."/>
        </authorList>
    </citation>
    <scope>NUCLEOTIDE SEQUENCE [LARGE SCALE GENOMIC DNA]</scope>
    <source>
        <strain evidence="2 3">Japan</strain>
    </source>
</reference>
<feature type="region of interest" description="Disordered" evidence="1">
    <location>
        <begin position="1"/>
        <end position="39"/>
    </location>
</feature>
<accession>A0ABN7AZH2</accession>
<gene>
    <name evidence="2" type="ORF">NTJ_10371</name>
</gene>
<name>A0ABN7AZH2_9HEMI</name>
<dbReference type="Proteomes" id="UP001307889">
    <property type="component" value="Chromosome 8"/>
</dbReference>
<evidence type="ECO:0000313" key="2">
    <source>
        <dbReference type="EMBL" id="BES97557.1"/>
    </source>
</evidence>
<protein>
    <submittedName>
        <fullName evidence="2">Uncharacterized protein</fullName>
    </submittedName>
</protein>
<sequence length="105" mass="11533">MGDDRFTRSPTGRGPQGADGGGGSLPTTGTSVSPRLPPSTCPVHVVFIPADKSRRDVFDSNFRLMNNFHAKNVRIFSIKIVYLRDLSVFIKIVECLSVLDNKSRP</sequence>
<organism evidence="2 3">
    <name type="scientific">Nesidiocoris tenuis</name>
    <dbReference type="NCBI Taxonomy" id="355587"/>
    <lineage>
        <taxon>Eukaryota</taxon>
        <taxon>Metazoa</taxon>
        <taxon>Ecdysozoa</taxon>
        <taxon>Arthropoda</taxon>
        <taxon>Hexapoda</taxon>
        <taxon>Insecta</taxon>
        <taxon>Pterygota</taxon>
        <taxon>Neoptera</taxon>
        <taxon>Paraneoptera</taxon>
        <taxon>Hemiptera</taxon>
        <taxon>Heteroptera</taxon>
        <taxon>Panheteroptera</taxon>
        <taxon>Cimicomorpha</taxon>
        <taxon>Miridae</taxon>
        <taxon>Dicyphina</taxon>
        <taxon>Nesidiocoris</taxon>
    </lineage>
</organism>
<evidence type="ECO:0000313" key="3">
    <source>
        <dbReference type="Proteomes" id="UP001307889"/>
    </source>
</evidence>
<keyword evidence="3" id="KW-1185">Reference proteome</keyword>
<evidence type="ECO:0000256" key="1">
    <source>
        <dbReference type="SAM" id="MobiDB-lite"/>
    </source>
</evidence>